<accession>A0ABY7EH90</accession>
<dbReference type="InterPro" id="IPR004625">
    <property type="entry name" value="PyrdxlKinase"/>
</dbReference>
<comment type="catalytic activity">
    <reaction evidence="14">
        <text>pyridoxine + ATP = pyridoxine 5'-phosphate + ADP + H(+)</text>
        <dbReference type="Rhea" id="RHEA:25108"/>
        <dbReference type="ChEBI" id="CHEBI:15378"/>
        <dbReference type="ChEBI" id="CHEBI:16709"/>
        <dbReference type="ChEBI" id="CHEBI:30616"/>
        <dbReference type="ChEBI" id="CHEBI:58589"/>
        <dbReference type="ChEBI" id="CHEBI:456216"/>
        <dbReference type="EC" id="2.7.1.35"/>
    </reaction>
    <physiologicalReaction direction="left-to-right" evidence="14">
        <dbReference type="Rhea" id="RHEA:25109"/>
    </physiologicalReaction>
</comment>
<keyword evidence="8" id="KW-0547">Nucleotide-binding</keyword>
<comment type="pathway">
    <text evidence="1">Cofactor metabolism; pyridoxal 5'-phosphate salvage; pyridoxamine 5'-phosphate from pyridoxamine: step 1/1.</text>
</comment>
<evidence type="ECO:0000256" key="14">
    <source>
        <dbReference type="ARBA" id="ARBA00048524"/>
    </source>
</evidence>
<evidence type="ECO:0000256" key="5">
    <source>
        <dbReference type="ARBA" id="ARBA00012104"/>
    </source>
</evidence>
<organism evidence="16 17">
    <name type="scientific">Mya arenaria</name>
    <name type="common">Soft-shell clam</name>
    <dbReference type="NCBI Taxonomy" id="6604"/>
    <lineage>
        <taxon>Eukaryota</taxon>
        <taxon>Metazoa</taxon>
        <taxon>Spiralia</taxon>
        <taxon>Lophotrochozoa</taxon>
        <taxon>Mollusca</taxon>
        <taxon>Bivalvia</taxon>
        <taxon>Autobranchia</taxon>
        <taxon>Heteroconchia</taxon>
        <taxon>Euheterodonta</taxon>
        <taxon>Imparidentia</taxon>
        <taxon>Neoheterodontei</taxon>
        <taxon>Myida</taxon>
        <taxon>Myoidea</taxon>
        <taxon>Myidae</taxon>
        <taxon>Mya</taxon>
    </lineage>
</organism>
<evidence type="ECO:0000256" key="9">
    <source>
        <dbReference type="ARBA" id="ARBA00022777"/>
    </source>
</evidence>
<keyword evidence="7" id="KW-0808">Transferase</keyword>
<dbReference type="InterPro" id="IPR013749">
    <property type="entry name" value="PM/HMP-P_kinase-1"/>
</dbReference>
<comment type="similarity">
    <text evidence="4">Belongs to the pyridoxine kinase family.</text>
</comment>
<dbReference type="SUPFAM" id="SSF53613">
    <property type="entry name" value="Ribokinase-like"/>
    <property type="match status" value="1"/>
</dbReference>
<name>A0ABY7EH90_MYAAR</name>
<dbReference type="CDD" id="cd01173">
    <property type="entry name" value="pyridoxal_pyridoxamine_kinase"/>
    <property type="match status" value="1"/>
</dbReference>
<comment type="catalytic activity">
    <reaction evidence="13">
        <text>pyridoxal + ATP = pyridoxal 5'-phosphate + ADP + H(+)</text>
        <dbReference type="Rhea" id="RHEA:10224"/>
        <dbReference type="ChEBI" id="CHEBI:15378"/>
        <dbReference type="ChEBI" id="CHEBI:17310"/>
        <dbReference type="ChEBI" id="CHEBI:30616"/>
        <dbReference type="ChEBI" id="CHEBI:456216"/>
        <dbReference type="ChEBI" id="CHEBI:597326"/>
        <dbReference type="EC" id="2.7.1.35"/>
    </reaction>
    <physiologicalReaction direction="left-to-right" evidence="13">
        <dbReference type="Rhea" id="RHEA:10225"/>
    </physiologicalReaction>
</comment>
<evidence type="ECO:0000256" key="4">
    <source>
        <dbReference type="ARBA" id="ARBA00008805"/>
    </source>
</evidence>
<evidence type="ECO:0000313" key="16">
    <source>
        <dbReference type="EMBL" id="WAR08485.1"/>
    </source>
</evidence>
<evidence type="ECO:0000256" key="12">
    <source>
        <dbReference type="ARBA" id="ARBA00047310"/>
    </source>
</evidence>
<protein>
    <recommendedName>
        <fullName evidence="6">Pyridoxal kinase</fullName>
        <ecNumber evidence="5">2.7.1.35</ecNumber>
    </recommendedName>
    <alternativeName>
        <fullName evidence="11">Pyridoxine kinase</fullName>
    </alternativeName>
</protein>
<sequence>MSSIKQNHVLSIQSTVVCGYVGNKCASFALQVHGFDFSPINSVQLSNHTGYKFIKGQVLDADDVDCLYEGLKQNNIHNQFSHLLTVCDPVMGDNGKLYVPEDLLPVYKDVIIPKADIVTPNQFEAELLTDMKISNEADALLAMQRLLDKGPRTVVLSSTNLGSNGKLVALACSVKKVAGSETPTPAQMELRLMQSKADIENPKINFTAQKIS</sequence>
<reference evidence="16" key="1">
    <citation type="submission" date="2022-11" db="EMBL/GenBank/DDBJ databases">
        <title>Centuries of genome instability and evolution in soft-shell clam transmissible cancer (bioRxiv).</title>
        <authorList>
            <person name="Hart S.F.M."/>
            <person name="Yonemitsu M.A."/>
            <person name="Giersch R.M."/>
            <person name="Beal B.F."/>
            <person name="Arriagada G."/>
            <person name="Davis B.W."/>
            <person name="Ostrander E.A."/>
            <person name="Goff S.P."/>
            <person name="Metzger M.J."/>
        </authorList>
    </citation>
    <scope>NUCLEOTIDE SEQUENCE</scope>
    <source>
        <strain evidence="16">MELC-2E11</strain>
        <tissue evidence="16">Siphon/mantle</tissue>
    </source>
</reference>
<dbReference type="PANTHER" id="PTHR10534">
    <property type="entry name" value="PYRIDOXAL KINASE"/>
    <property type="match status" value="1"/>
</dbReference>
<comment type="pathway">
    <text evidence="3">Cofactor metabolism; pyridoxal 5'-phosphate salvage; pyridoxal 5'-phosphate from pyridoxal: step 1/1.</text>
</comment>
<comment type="catalytic activity">
    <reaction evidence="12">
        <text>pyridoxamine + ATP = pyridoxamine 5'-phosphate + ADP + H(+)</text>
        <dbReference type="Rhea" id="RHEA:25104"/>
        <dbReference type="ChEBI" id="CHEBI:15378"/>
        <dbReference type="ChEBI" id="CHEBI:30616"/>
        <dbReference type="ChEBI" id="CHEBI:57761"/>
        <dbReference type="ChEBI" id="CHEBI:58451"/>
        <dbReference type="ChEBI" id="CHEBI:456216"/>
        <dbReference type="EC" id="2.7.1.35"/>
    </reaction>
    <physiologicalReaction direction="left-to-right" evidence="12">
        <dbReference type="Rhea" id="RHEA:25105"/>
    </physiologicalReaction>
</comment>
<comment type="pathway">
    <text evidence="2">Cofactor metabolism; pyridoxal 5'-phosphate salvage; pyridoxine 5'-phosphate from pyridoxine: step 1/1.</text>
</comment>
<keyword evidence="9" id="KW-0418">Kinase</keyword>
<evidence type="ECO:0000256" key="6">
    <source>
        <dbReference type="ARBA" id="ARBA00018134"/>
    </source>
</evidence>
<evidence type="ECO:0000256" key="8">
    <source>
        <dbReference type="ARBA" id="ARBA00022741"/>
    </source>
</evidence>
<evidence type="ECO:0000313" key="17">
    <source>
        <dbReference type="Proteomes" id="UP001164746"/>
    </source>
</evidence>
<evidence type="ECO:0000256" key="7">
    <source>
        <dbReference type="ARBA" id="ARBA00022679"/>
    </source>
</evidence>
<proteinExistence type="inferred from homology"/>
<gene>
    <name evidence="16" type="ORF">MAR_018443</name>
</gene>
<dbReference type="Pfam" id="PF08543">
    <property type="entry name" value="Phos_pyr_kin"/>
    <property type="match status" value="1"/>
</dbReference>
<evidence type="ECO:0000259" key="15">
    <source>
        <dbReference type="Pfam" id="PF08543"/>
    </source>
</evidence>
<dbReference type="InterPro" id="IPR029056">
    <property type="entry name" value="Ribokinase-like"/>
</dbReference>
<dbReference type="EMBL" id="CP111017">
    <property type="protein sequence ID" value="WAR08485.1"/>
    <property type="molecule type" value="Genomic_DNA"/>
</dbReference>
<keyword evidence="17" id="KW-1185">Reference proteome</keyword>
<keyword evidence="10" id="KW-0067">ATP-binding</keyword>
<evidence type="ECO:0000256" key="10">
    <source>
        <dbReference type="ARBA" id="ARBA00022840"/>
    </source>
</evidence>
<evidence type="ECO:0000256" key="11">
    <source>
        <dbReference type="ARBA" id="ARBA00032808"/>
    </source>
</evidence>
<dbReference type="Gene3D" id="3.40.1190.20">
    <property type="match status" value="1"/>
</dbReference>
<feature type="domain" description="Pyridoxamine kinase/Phosphomethylpyrimidine kinase" evidence="15">
    <location>
        <begin position="84"/>
        <end position="164"/>
    </location>
</feature>
<dbReference type="Proteomes" id="UP001164746">
    <property type="component" value="Chromosome 6"/>
</dbReference>
<evidence type="ECO:0000256" key="2">
    <source>
        <dbReference type="ARBA" id="ARBA00004835"/>
    </source>
</evidence>
<evidence type="ECO:0000256" key="3">
    <source>
        <dbReference type="ARBA" id="ARBA00005210"/>
    </source>
</evidence>
<evidence type="ECO:0000256" key="1">
    <source>
        <dbReference type="ARBA" id="ARBA00004750"/>
    </source>
</evidence>
<dbReference type="PANTHER" id="PTHR10534:SF2">
    <property type="entry name" value="PYRIDOXAL KINASE"/>
    <property type="match status" value="1"/>
</dbReference>
<evidence type="ECO:0000256" key="13">
    <source>
        <dbReference type="ARBA" id="ARBA00047377"/>
    </source>
</evidence>
<dbReference type="EC" id="2.7.1.35" evidence="5"/>